<dbReference type="FunFam" id="2.30.38.10:FF:000001">
    <property type="entry name" value="Non-ribosomal peptide synthetase PvdI"/>
    <property type="match status" value="1"/>
</dbReference>
<dbReference type="Pfam" id="PF00550">
    <property type="entry name" value="PP-binding"/>
    <property type="match status" value="1"/>
</dbReference>
<keyword evidence="6" id="KW-1185">Reference proteome</keyword>
<accession>A0A317DTY3</accession>
<evidence type="ECO:0000256" key="1">
    <source>
        <dbReference type="ARBA" id="ARBA00001957"/>
    </source>
</evidence>
<dbReference type="CDD" id="cd17646">
    <property type="entry name" value="A_NRPS_AB3403-like"/>
    <property type="match status" value="1"/>
</dbReference>
<dbReference type="PROSITE" id="PS00455">
    <property type="entry name" value="AMP_BINDING"/>
    <property type="match status" value="1"/>
</dbReference>
<reference evidence="6" key="1">
    <citation type="submission" date="2018-05" db="EMBL/GenBank/DDBJ databases">
        <title>Zavarzinia sp. HR-AS.</title>
        <authorList>
            <person name="Lee Y."/>
            <person name="Jeon C.O."/>
        </authorList>
    </citation>
    <scope>NUCLEOTIDE SEQUENCE [LARGE SCALE GENOMIC DNA]</scope>
    <source>
        <strain evidence="6">DSM 1231</strain>
    </source>
</reference>
<dbReference type="Pfam" id="PF00501">
    <property type="entry name" value="AMP-binding"/>
    <property type="match status" value="1"/>
</dbReference>
<dbReference type="RefSeq" id="WP_109923363.1">
    <property type="nucleotide sequence ID" value="NZ_QGLF01000008.1"/>
</dbReference>
<protein>
    <submittedName>
        <fullName evidence="5">Non-ribosomal peptide synthetase</fullName>
    </submittedName>
</protein>
<dbReference type="Gene3D" id="3.40.50.1820">
    <property type="entry name" value="alpha/beta hydrolase"/>
    <property type="match status" value="1"/>
</dbReference>
<dbReference type="GO" id="GO:0043041">
    <property type="term" value="P:amino acid activation for nonribosomal peptide biosynthetic process"/>
    <property type="evidence" value="ECO:0007669"/>
    <property type="project" value="TreeGrafter"/>
</dbReference>
<dbReference type="SUPFAM" id="SSF47336">
    <property type="entry name" value="ACP-like"/>
    <property type="match status" value="1"/>
</dbReference>
<dbReference type="FunFam" id="3.40.50.980:FF:000002">
    <property type="entry name" value="Enterobactin synthetase component F"/>
    <property type="match status" value="1"/>
</dbReference>
<dbReference type="PROSITE" id="PS50075">
    <property type="entry name" value="CARRIER"/>
    <property type="match status" value="1"/>
</dbReference>
<keyword evidence="2" id="KW-0596">Phosphopantetheine</keyword>
<name>A0A317DTY3_9PROT</name>
<dbReference type="Gene3D" id="3.40.50.980">
    <property type="match status" value="2"/>
</dbReference>
<dbReference type="GO" id="GO:0047527">
    <property type="term" value="F:2,3-dihydroxybenzoate-serine ligase activity"/>
    <property type="evidence" value="ECO:0007669"/>
    <property type="project" value="TreeGrafter"/>
</dbReference>
<dbReference type="GO" id="GO:0072330">
    <property type="term" value="P:monocarboxylic acid biosynthetic process"/>
    <property type="evidence" value="ECO:0007669"/>
    <property type="project" value="UniProtKB-ARBA"/>
</dbReference>
<organism evidence="5 6">
    <name type="scientific">Zavarzinia compransoris</name>
    <dbReference type="NCBI Taxonomy" id="1264899"/>
    <lineage>
        <taxon>Bacteria</taxon>
        <taxon>Pseudomonadati</taxon>
        <taxon>Pseudomonadota</taxon>
        <taxon>Alphaproteobacteria</taxon>
        <taxon>Rhodospirillales</taxon>
        <taxon>Zavarziniaceae</taxon>
        <taxon>Zavarzinia</taxon>
    </lineage>
</organism>
<evidence type="ECO:0000313" key="6">
    <source>
        <dbReference type="Proteomes" id="UP000246077"/>
    </source>
</evidence>
<dbReference type="InterPro" id="IPR020806">
    <property type="entry name" value="PKS_PP-bd"/>
</dbReference>
<dbReference type="PANTHER" id="PTHR45527:SF1">
    <property type="entry name" value="FATTY ACID SYNTHASE"/>
    <property type="match status" value="1"/>
</dbReference>
<dbReference type="InterPro" id="IPR045851">
    <property type="entry name" value="AMP-bd_C_sf"/>
</dbReference>
<dbReference type="InterPro" id="IPR025110">
    <property type="entry name" value="AMP-bd_C"/>
</dbReference>
<dbReference type="Gene3D" id="3.30.300.30">
    <property type="match status" value="1"/>
</dbReference>
<dbReference type="InterPro" id="IPR001031">
    <property type="entry name" value="Thioesterase"/>
</dbReference>
<dbReference type="SMART" id="SM00823">
    <property type="entry name" value="PKS_PP"/>
    <property type="match status" value="1"/>
</dbReference>
<dbReference type="Pfam" id="PF13193">
    <property type="entry name" value="AMP-binding_C"/>
    <property type="match status" value="1"/>
</dbReference>
<dbReference type="Gene3D" id="2.30.38.10">
    <property type="entry name" value="Luciferase, Domain 3"/>
    <property type="match status" value="1"/>
</dbReference>
<dbReference type="GO" id="GO:0005829">
    <property type="term" value="C:cytosol"/>
    <property type="evidence" value="ECO:0007669"/>
    <property type="project" value="TreeGrafter"/>
</dbReference>
<dbReference type="Gene3D" id="3.30.559.10">
    <property type="entry name" value="Chloramphenicol acetyltransferase-like domain"/>
    <property type="match status" value="1"/>
</dbReference>
<dbReference type="InterPro" id="IPR020845">
    <property type="entry name" value="AMP-binding_CS"/>
</dbReference>
<sequence length="1283" mass="134822">MSAPPFPLTEAQEGIWYAQRLAPGNPIYNTGHYVEIEGPLDVAAFARAVDRAAAEAEALALRVIETADGPLQVIDPAQAPRLRVVDLTALPDPGAEARARIAADMASPLDPTRAPMAAEVLFLLRPGLVLWYQRIHHLAVDGYGAALLAGRIAGLYGEESGQEAAGPGFAPLGPVIDEDRAYRADPRRDRDRQFWRDLFARPAPDPGPATTAAHFHRAAALVPASLARALHDLAAANDLTWPDVLTALVAAYVARHGGGGTEVVLGVPFMGRMGSVAARAPAMVMNVLPVRFAVDEEAPLADVLVAAAKALRQARRHGRYRGEQVRRDLGLVGGGRRLHGPLVNILPFERPFALPGLACRSVTLGTGAVDDLTLTFRADPAGGAITLDVDANPDLFSAAETEAHRDRLLWFLDAAATAPRLAGVPSQTPAEAGRFVEQVNATDHPVPETTLTALIEAGFALDPAASALRFDGRDMSFADLDRASRALAGRLVGQGAGPGRVVAVMLPRSFDLVIALVAILRAGAAYLPLDPDHPPARIAAVVATAAPVLAVASPALAALVPDGVPVLGPDGGAAGDLPAAGPEDPAYVIFTSGSTGAPKGVVNLHRGIVNRLLWMRDHYGIGPADRILQKTPATFDVSVWEFFLPLIAGATLVIAPPGLHRDPAGLARLIRDEAVGTLHFVPSMLAVFLDEPAVAGLAPRRVFCSGEALPAPLRDRFHHLLPGVELHNLYGPTEAAVDVTFWPAGPDDDSRPVPIGFPVWNTALYILDGRLRPLPPGVAGDLYIAGRQVAAGYLGRADLTAERFLADPFRPGGRMYRTGDVARYRADGAIVYLGRSDHQVKIRGLRIELDEIEVHLARQPGVAQAAVITAPGAGGEAQIVGYAVPATVDPGLIRRRLADVLPDYMVPAAIVPLDALPLSANGKLDRGRLPLPVVAAAAGRPPETATEQAIAALFAEVLGGADVGAEDDFFALGGHSLLAARLALRLRARFGGEIGLGLVFERPTVARLAAWIEGEGGEGGHGLGPVITFGQGPGAPLFCLHPAGGIGWCYRELAAALAPARPVHAVQARGLDPAARLPDSLSAMAADYAGEIERLWPAGPCHLLGWSVGGIVAHEVAVQLRRQGREVGLVAMLDSYPAEVWRAEPPPAPGAALRALLYIAGHDPADLGAGPLTRDGVVGFLRAQGHALAALDDRALDGVIRVVEANDRLVRGHRHGHFDGPVLHFRAAQGEDGRVIDPDGWLPHVGRLVRHDLPLPHGLLTGAAAVARIVPLLFPQTVSSTMT</sequence>
<dbReference type="SUPFAM" id="SSF53474">
    <property type="entry name" value="alpha/beta-Hydrolases"/>
    <property type="match status" value="1"/>
</dbReference>
<dbReference type="InterPro" id="IPR000873">
    <property type="entry name" value="AMP-dep_synth/lig_dom"/>
</dbReference>
<comment type="caution">
    <text evidence="5">The sequence shown here is derived from an EMBL/GenBank/DDBJ whole genome shotgun (WGS) entry which is preliminary data.</text>
</comment>
<dbReference type="PANTHER" id="PTHR45527">
    <property type="entry name" value="NONRIBOSOMAL PEPTIDE SYNTHETASE"/>
    <property type="match status" value="1"/>
</dbReference>
<dbReference type="SMART" id="SM00824">
    <property type="entry name" value="PKS_TE"/>
    <property type="match status" value="1"/>
</dbReference>
<feature type="domain" description="Carrier" evidence="4">
    <location>
        <begin position="941"/>
        <end position="1016"/>
    </location>
</feature>
<dbReference type="InterPro" id="IPR010071">
    <property type="entry name" value="AA_adenyl_dom"/>
</dbReference>
<dbReference type="GO" id="GO:0009239">
    <property type="term" value="P:enterobactin biosynthetic process"/>
    <property type="evidence" value="ECO:0007669"/>
    <property type="project" value="TreeGrafter"/>
</dbReference>
<dbReference type="Pfam" id="PF00975">
    <property type="entry name" value="Thioesterase"/>
    <property type="match status" value="1"/>
</dbReference>
<dbReference type="InterPro" id="IPR036736">
    <property type="entry name" value="ACP-like_sf"/>
</dbReference>
<dbReference type="GO" id="GO:0009366">
    <property type="term" value="C:enterobactin synthetase complex"/>
    <property type="evidence" value="ECO:0007669"/>
    <property type="project" value="TreeGrafter"/>
</dbReference>
<dbReference type="InterPro" id="IPR001242">
    <property type="entry name" value="Condensation_dom"/>
</dbReference>
<dbReference type="InterPro" id="IPR009081">
    <property type="entry name" value="PP-bd_ACP"/>
</dbReference>
<gene>
    <name evidence="5" type="ORF">DKG75_22090</name>
</gene>
<dbReference type="FunFam" id="1.10.1200.10:FF:000016">
    <property type="entry name" value="Non-ribosomal peptide synthase"/>
    <property type="match status" value="1"/>
</dbReference>
<dbReference type="SUPFAM" id="SSF56801">
    <property type="entry name" value="Acetyl-CoA synthetase-like"/>
    <property type="match status" value="1"/>
</dbReference>
<dbReference type="Gene3D" id="3.30.559.30">
    <property type="entry name" value="Nonribosomal peptide synthetase, condensation domain"/>
    <property type="match status" value="1"/>
</dbReference>
<evidence type="ECO:0000313" key="5">
    <source>
        <dbReference type="EMBL" id="PWR17834.1"/>
    </source>
</evidence>
<dbReference type="FunFam" id="3.40.50.12780:FF:000012">
    <property type="entry name" value="Non-ribosomal peptide synthetase"/>
    <property type="match status" value="1"/>
</dbReference>
<comment type="cofactor">
    <cofactor evidence="1">
        <name>pantetheine 4'-phosphate</name>
        <dbReference type="ChEBI" id="CHEBI:47942"/>
    </cofactor>
</comment>
<keyword evidence="3" id="KW-0597">Phosphoprotein</keyword>
<dbReference type="InterPro" id="IPR023213">
    <property type="entry name" value="CAT-like_dom_sf"/>
</dbReference>
<dbReference type="InterPro" id="IPR029058">
    <property type="entry name" value="AB_hydrolase_fold"/>
</dbReference>
<dbReference type="OrthoDB" id="9770470at2"/>
<proteinExistence type="predicted"/>
<dbReference type="Pfam" id="PF00668">
    <property type="entry name" value="Condensation"/>
    <property type="match status" value="1"/>
</dbReference>
<dbReference type="Proteomes" id="UP000246077">
    <property type="component" value="Unassembled WGS sequence"/>
</dbReference>
<evidence type="ECO:0000259" key="4">
    <source>
        <dbReference type="PROSITE" id="PS50075"/>
    </source>
</evidence>
<dbReference type="GO" id="GO:0031177">
    <property type="term" value="F:phosphopantetheine binding"/>
    <property type="evidence" value="ECO:0007669"/>
    <property type="project" value="InterPro"/>
</dbReference>
<dbReference type="SUPFAM" id="SSF52777">
    <property type="entry name" value="CoA-dependent acyltransferases"/>
    <property type="match status" value="2"/>
</dbReference>
<evidence type="ECO:0000256" key="3">
    <source>
        <dbReference type="ARBA" id="ARBA00022553"/>
    </source>
</evidence>
<dbReference type="InterPro" id="IPR020802">
    <property type="entry name" value="TesA-like"/>
</dbReference>
<dbReference type="EMBL" id="QGLF01000008">
    <property type="protein sequence ID" value="PWR17834.1"/>
    <property type="molecule type" value="Genomic_DNA"/>
</dbReference>
<dbReference type="NCBIfam" id="TIGR01733">
    <property type="entry name" value="AA-adenyl-dom"/>
    <property type="match status" value="1"/>
</dbReference>
<evidence type="ECO:0000256" key="2">
    <source>
        <dbReference type="ARBA" id="ARBA00022450"/>
    </source>
</evidence>